<dbReference type="EMBL" id="ACYE01000150">
    <property type="protein sequence ID" value="EFE42323.1"/>
    <property type="molecule type" value="Genomic_DNA"/>
</dbReference>
<evidence type="ECO:0000313" key="3">
    <source>
        <dbReference type="EMBL" id="EFE42323.1"/>
    </source>
</evidence>
<dbReference type="Proteomes" id="UP000008383">
    <property type="component" value="Unassembled WGS sequence"/>
</dbReference>
<organism evidence="3 4">
    <name type="scientific">Trichophyton verrucosum (strain HKI 0517)</name>
    <dbReference type="NCBI Taxonomy" id="663202"/>
    <lineage>
        <taxon>Eukaryota</taxon>
        <taxon>Fungi</taxon>
        <taxon>Dikarya</taxon>
        <taxon>Ascomycota</taxon>
        <taxon>Pezizomycotina</taxon>
        <taxon>Eurotiomycetes</taxon>
        <taxon>Eurotiomycetidae</taxon>
        <taxon>Onygenales</taxon>
        <taxon>Arthrodermataceae</taxon>
        <taxon>Trichophyton</taxon>
    </lineage>
</organism>
<keyword evidence="2" id="KW-1133">Transmembrane helix</keyword>
<comment type="caution">
    <text evidence="3">The sequence shown here is derived from an EMBL/GenBank/DDBJ whole genome shotgun (WGS) entry which is preliminary data.</text>
</comment>
<reference evidence="4" key="1">
    <citation type="journal article" date="2011" name="Genome Biol.">
        <title>Comparative and functional genomics provide insights into the pathogenicity of dermatophytic fungi.</title>
        <authorList>
            <person name="Burmester A."/>
            <person name="Shelest E."/>
            <person name="Gloeckner G."/>
            <person name="Heddergott C."/>
            <person name="Schindler S."/>
            <person name="Staib P."/>
            <person name="Heidel A."/>
            <person name="Felder M."/>
            <person name="Petzold A."/>
            <person name="Szafranski K."/>
            <person name="Feuermann M."/>
            <person name="Pedruzzi I."/>
            <person name="Priebe S."/>
            <person name="Groth M."/>
            <person name="Winkler R."/>
            <person name="Li W."/>
            <person name="Kniemeyer O."/>
            <person name="Schroeckh V."/>
            <person name="Hertweck C."/>
            <person name="Hube B."/>
            <person name="White T.C."/>
            <person name="Platzer M."/>
            <person name="Guthke R."/>
            <person name="Heitman J."/>
            <person name="Woestemeyer J."/>
            <person name="Zipfel P.F."/>
            <person name="Monod M."/>
            <person name="Brakhage A.A."/>
        </authorList>
    </citation>
    <scope>NUCLEOTIDE SEQUENCE [LARGE SCALE GENOMIC DNA]</scope>
    <source>
        <strain evidence="4">HKI 0517</strain>
    </source>
</reference>
<keyword evidence="2" id="KW-0472">Membrane</keyword>
<feature type="region of interest" description="Disordered" evidence="1">
    <location>
        <begin position="20"/>
        <end position="42"/>
    </location>
</feature>
<dbReference type="RefSeq" id="XP_003022941.1">
    <property type="nucleotide sequence ID" value="XM_003022895.1"/>
</dbReference>
<dbReference type="GeneID" id="9576967"/>
<evidence type="ECO:0000256" key="2">
    <source>
        <dbReference type="SAM" id="Phobius"/>
    </source>
</evidence>
<feature type="transmembrane region" description="Helical" evidence="2">
    <location>
        <begin position="94"/>
        <end position="115"/>
    </location>
</feature>
<gene>
    <name evidence="3" type="ORF">TRV_02928</name>
</gene>
<evidence type="ECO:0000256" key="1">
    <source>
        <dbReference type="SAM" id="MobiDB-lite"/>
    </source>
</evidence>
<dbReference type="KEGG" id="tve:TRV_02928"/>
<evidence type="ECO:0000313" key="4">
    <source>
        <dbReference type="Proteomes" id="UP000008383"/>
    </source>
</evidence>
<sequence>MYSSYLGASPASPCLIGRSRTATKKEEAQPRRSKKKVGPPAVFSRPSSGLFLFWATRDCLLKRPETCLTSSTPAAAGKAQENFAFFLSARKTRFSLLLLLLFFLLFLSLPLPLLLSSVYSYLPLLLLLLLLLQLTVSSLFLLLGSVACLLALAAAALVSSRLSLLLIASIYPSKQDLSRCYLSSWWVHRSNNNNINNIIN</sequence>
<proteinExistence type="predicted"/>
<keyword evidence="2" id="KW-0812">Transmembrane</keyword>
<feature type="transmembrane region" description="Helical" evidence="2">
    <location>
        <begin position="149"/>
        <end position="171"/>
    </location>
</feature>
<accession>D4D749</accession>
<evidence type="ECO:0008006" key="5">
    <source>
        <dbReference type="Google" id="ProtNLM"/>
    </source>
</evidence>
<dbReference type="HOGENOM" id="CLU_1367118_0_0_1"/>
<feature type="transmembrane region" description="Helical" evidence="2">
    <location>
        <begin position="121"/>
        <end position="142"/>
    </location>
</feature>
<protein>
    <recommendedName>
        <fullName evidence="5">Transmembrane protein</fullName>
    </recommendedName>
</protein>
<dbReference type="AlphaFoldDB" id="D4D749"/>
<keyword evidence="4" id="KW-1185">Reference proteome</keyword>
<name>D4D749_TRIVH</name>